<gene>
    <name evidence="1" type="ORF">AVEN_232910_1</name>
    <name evidence="2" type="ORF">AVEN_269997_1</name>
</gene>
<comment type="caution">
    <text evidence="1">The sequence shown here is derived from an EMBL/GenBank/DDBJ whole genome shotgun (WGS) entry which is preliminary data.</text>
</comment>
<dbReference type="EMBL" id="BGPR01071495">
    <property type="protein sequence ID" value="GBO44675.1"/>
    <property type="molecule type" value="Genomic_DNA"/>
</dbReference>
<organism evidence="1 3">
    <name type="scientific">Araneus ventricosus</name>
    <name type="common">Orbweaver spider</name>
    <name type="synonym">Epeira ventricosa</name>
    <dbReference type="NCBI Taxonomy" id="182803"/>
    <lineage>
        <taxon>Eukaryota</taxon>
        <taxon>Metazoa</taxon>
        <taxon>Ecdysozoa</taxon>
        <taxon>Arthropoda</taxon>
        <taxon>Chelicerata</taxon>
        <taxon>Arachnida</taxon>
        <taxon>Araneae</taxon>
        <taxon>Araneomorphae</taxon>
        <taxon>Entelegynae</taxon>
        <taxon>Araneoidea</taxon>
        <taxon>Araneidae</taxon>
        <taxon>Araneus</taxon>
    </lineage>
</organism>
<proteinExistence type="predicted"/>
<sequence length="111" mass="12950">LVRGLKWESAHEAPEFDFVGIPAFPSHYAIFHQFLKLTIAFSFPKFQIWKRCELPALTFRSTELHFSPGFPIDERFERGMAELKWRGAVANVQPKLFQRSPLVLWLLTSDD</sequence>
<protein>
    <submittedName>
        <fullName evidence="1">Uncharacterized protein</fullName>
    </submittedName>
</protein>
<evidence type="ECO:0000313" key="3">
    <source>
        <dbReference type="Proteomes" id="UP000499080"/>
    </source>
</evidence>
<evidence type="ECO:0000313" key="2">
    <source>
        <dbReference type="EMBL" id="GBO44677.1"/>
    </source>
</evidence>
<keyword evidence="3" id="KW-1185">Reference proteome</keyword>
<dbReference type="EMBL" id="BGPR01071496">
    <property type="protein sequence ID" value="GBO44677.1"/>
    <property type="molecule type" value="Genomic_DNA"/>
</dbReference>
<name>A0A4Y2X4N7_ARAVE</name>
<feature type="non-terminal residue" evidence="1">
    <location>
        <position position="1"/>
    </location>
</feature>
<dbReference type="AlphaFoldDB" id="A0A4Y2X4N7"/>
<evidence type="ECO:0000313" key="1">
    <source>
        <dbReference type="EMBL" id="GBO44675.1"/>
    </source>
</evidence>
<reference evidence="1 3" key="1">
    <citation type="journal article" date="2019" name="Sci. Rep.">
        <title>Orb-weaving spider Araneus ventricosus genome elucidates the spidroin gene catalogue.</title>
        <authorList>
            <person name="Kono N."/>
            <person name="Nakamura H."/>
            <person name="Ohtoshi R."/>
            <person name="Moran D.A.P."/>
            <person name="Shinohara A."/>
            <person name="Yoshida Y."/>
            <person name="Fujiwara M."/>
            <person name="Mori M."/>
            <person name="Tomita M."/>
            <person name="Arakawa K."/>
        </authorList>
    </citation>
    <scope>NUCLEOTIDE SEQUENCE [LARGE SCALE GENOMIC DNA]</scope>
</reference>
<accession>A0A4Y2X4N7</accession>
<dbReference type="Proteomes" id="UP000499080">
    <property type="component" value="Unassembled WGS sequence"/>
</dbReference>